<organism evidence="1 2">
    <name type="scientific">Crassaminicella thermophila</name>
    <dbReference type="NCBI Taxonomy" id="2599308"/>
    <lineage>
        <taxon>Bacteria</taxon>
        <taxon>Bacillati</taxon>
        <taxon>Bacillota</taxon>
        <taxon>Clostridia</taxon>
        <taxon>Eubacteriales</taxon>
        <taxon>Clostridiaceae</taxon>
        <taxon>Crassaminicella</taxon>
    </lineage>
</organism>
<dbReference type="EMBL" id="CP042243">
    <property type="protein sequence ID" value="QEK13449.1"/>
    <property type="molecule type" value="Genomic_DNA"/>
</dbReference>
<gene>
    <name evidence="1" type="ORF">FQB35_14915</name>
</gene>
<evidence type="ECO:0000313" key="1">
    <source>
        <dbReference type="EMBL" id="QEK13449.1"/>
    </source>
</evidence>
<proteinExistence type="predicted"/>
<protein>
    <submittedName>
        <fullName evidence="1">Uncharacterized protein</fullName>
    </submittedName>
</protein>
<name>A0A5C0SKI0_CRATE</name>
<sequence length="88" mass="10150">MLTISVQNDLHLIREALEIRGHNIANEMNQDTSIYIVSNIDEDWEQMKSLEWICLSKEKCVLIINASKLSVEKILEKIDHIAKKQAVC</sequence>
<dbReference type="Pfam" id="PF03698">
    <property type="entry name" value="UPF0180"/>
    <property type="match status" value="1"/>
</dbReference>
<evidence type="ECO:0000313" key="2">
    <source>
        <dbReference type="Proteomes" id="UP000324646"/>
    </source>
</evidence>
<dbReference type="Proteomes" id="UP000324646">
    <property type="component" value="Chromosome"/>
</dbReference>
<dbReference type="KEGG" id="crs:FQB35_14915"/>
<dbReference type="AlphaFoldDB" id="A0A5C0SKI0"/>
<dbReference type="InterPro" id="IPR005370">
    <property type="entry name" value="UPF0180"/>
</dbReference>
<dbReference type="OrthoDB" id="1952117at2"/>
<reference evidence="1 2" key="1">
    <citation type="submission" date="2019-07" db="EMBL/GenBank/DDBJ databases">
        <title>Complete genome of Crassaminicella thermophila SY095.</title>
        <authorList>
            <person name="Li X."/>
        </authorList>
    </citation>
    <scope>NUCLEOTIDE SEQUENCE [LARGE SCALE GENOMIC DNA]</scope>
    <source>
        <strain evidence="1 2">SY095</strain>
    </source>
</reference>
<dbReference type="RefSeq" id="WP_148810621.1">
    <property type="nucleotide sequence ID" value="NZ_CP042243.1"/>
</dbReference>
<accession>A0A5C0SKI0</accession>
<keyword evidence="2" id="KW-1185">Reference proteome</keyword>